<organism evidence="2 3">
    <name type="scientific">Trichoderma asperellum (strain ATCC 204424 / CBS 433.97 / NBRC 101777)</name>
    <dbReference type="NCBI Taxonomy" id="1042311"/>
    <lineage>
        <taxon>Eukaryota</taxon>
        <taxon>Fungi</taxon>
        <taxon>Dikarya</taxon>
        <taxon>Ascomycota</taxon>
        <taxon>Pezizomycotina</taxon>
        <taxon>Sordariomycetes</taxon>
        <taxon>Hypocreomycetidae</taxon>
        <taxon>Hypocreales</taxon>
        <taxon>Hypocreaceae</taxon>
        <taxon>Trichoderma</taxon>
    </lineage>
</organism>
<protein>
    <submittedName>
        <fullName evidence="2">Uncharacterized protein</fullName>
    </submittedName>
</protein>
<reference evidence="2 3" key="1">
    <citation type="submission" date="2016-07" db="EMBL/GenBank/DDBJ databases">
        <title>Multiple horizontal gene transfer events from other fungi enriched the ability of initially mycotrophic Trichoderma (Ascomycota) to feed on dead plant biomass.</title>
        <authorList>
            <consortium name="DOE Joint Genome Institute"/>
            <person name="Aerts A."/>
            <person name="Atanasova L."/>
            <person name="Chenthamara K."/>
            <person name="Zhang J."/>
            <person name="Grujic M."/>
            <person name="Henrissat B."/>
            <person name="Kuo A."/>
            <person name="Salamov A."/>
            <person name="Lipzen A."/>
            <person name="Labutti K."/>
            <person name="Barry K."/>
            <person name="Miao Y."/>
            <person name="Rahimi M.J."/>
            <person name="Shen Q."/>
            <person name="Grigoriev I.V."/>
            <person name="Kubicek C.P."/>
            <person name="Druzhinina I.S."/>
        </authorList>
    </citation>
    <scope>NUCLEOTIDE SEQUENCE [LARGE SCALE GENOMIC DNA]</scope>
    <source>
        <strain evidence="2 3">CBS 433.97</strain>
    </source>
</reference>
<gene>
    <name evidence="2" type="ORF">M441DRAFT_319469</name>
</gene>
<feature type="transmembrane region" description="Helical" evidence="1">
    <location>
        <begin position="22"/>
        <end position="47"/>
    </location>
</feature>
<evidence type="ECO:0000313" key="3">
    <source>
        <dbReference type="Proteomes" id="UP000240493"/>
    </source>
</evidence>
<keyword evidence="3" id="KW-1185">Reference proteome</keyword>
<name>A0A2T3ZL52_TRIA4</name>
<accession>A0A2T3ZL52</accession>
<keyword evidence="1" id="KW-1133">Transmembrane helix</keyword>
<proteinExistence type="predicted"/>
<evidence type="ECO:0000313" key="2">
    <source>
        <dbReference type="EMBL" id="PTB45526.1"/>
    </source>
</evidence>
<sequence length="52" mass="6050">MNKAFLTANDDSLERSRCGGHLWLNAALFFFFFAVEHIARVICVYVPPHHTW</sequence>
<dbReference type="AlphaFoldDB" id="A0A2T3ZL52"/>
<keyword evidence="1" id="KW-0472">Membrane</keyword>
<dbReference type="Proteomes" id="UP000240493">
    <property type="component" value="Unassembled WGS sequence"/>
</dbReference>
<evidence type="ECO:0000256" key="1">
    <source>
        <dbReference type="SAM" id="Phobius"/>
    </source>
</evidence>
<dbReference type="EMBL" id="KZ679257">
    <property type="protein sequence ID" value="PTB45526.1"/>
    <property type="molecule type" value="Genomic_DNA"/>
</dbReference>
<keyword evidence="1" id="KW-0812">Transmembrane</keyword>